<dbReference type="Proteomes" id="UP001062846">
    <property type="component" value="Chromosome 11"/>
</dbReference>
<evidence type="ECO:0000313" key="2">
    <source>
        <dbReference type="Proteomes" id="UP001062846"/>
    </source>
</evidence>
<gene>
    <name evidence="1" type="ORF">RHMOL_Rhmol11G0020300</name>
</gene>
<dbReference type="EMBL" id="CM046398">
    <property type="protein sequence ID" value="KAI8530002.1"/>
    <property type="molecule type" value="Genomic_DNA"/>
</dbReference>
<sequence>MLEIEDPHPSDTTLGLGPLGDHNLGSSRTNALRKAHMSMSIRVGAGALTQDAGPSSELHTYIRHRERKIDDLTMVMERDKHVRDELAEIKHLLQISASHSTKSRGR</sequence>
<reference evidence="1" key="1">
    <citation type="submission" date="2022-02" db="EMBL/GenBank/DDBJ databases">
        <title>Plant Genome Project.</title>
        <authorList>
            <person name="Zhang R.-G."/>
        </authorList>
    </citation>
    <scope>NUCLEOTIDE SEQUENCE</scope>
    <source>
        <strain evidence="1">AT1</strain>
    </source>
</reference>
<accession>A0ACC0LN37</accession>
<organism evidence="1 2">
    <name type="scientific">Rhododendron molle</name>
    <name type="common">Chinese azalea</name>
    <name type="synonym">Azalea mollis</name>
    <dbReference type="NCBI Taxonomy" id="49168"/>
    <lineage>
        <taxon>Eukaryota</taxon>
        <taxon>Viridiplantae</taxon>
        <taxon>Streptophyta</taxon>
        <taxon>Embryophyta</taxon>
        <taxon>Tracheophyta</taxon>
        <taxon>Spermatophyta</taxon>
        <taxon>Magnoliopsida</taxon>
        <taxon>eudicotyledons</taxon>
        <taxon>Gunneridae</taxon>
        <taxon>Pentapetalae</taxon>
        <taxon>asterids</taxon>
        <taxon>Ericales</taxon>
        <taxon>Ericaceae</taxon>
        <taxon>Ericoideae</taxon>
        <taxon>Rhodoreae</taxon>
        <taxon>Rhododendron</taxon>
    </lineage>
</organism>
<name>A0ACC0LN37_RHOML</name>
<comment type="caution">
    <text evidence="1">The sequence shown here is derived from an EMBL/GenBank/DDBJ whole genome shotgun (WGS) entry which is preliminary data.</text>
</comment>
<protein>
    <submittedName>
        <fullName evidence="1">Uncharacterized protein</fullName>
    </submittedName>
</protein>
<evidence type="ECO:0000313" key="1">
    <source>
        <dbReference type="EMBL" id="KAI8530002.1"/>
    </source>
</evidence>
<proteinExistence type="predicted"/>
<keyword evidence="2" id="KW-1185">Reference proteome</keyword>